<dbReference type="EMBL" id="JBEPLU010000004">
    <property type="protein sequence ID" value="MET3528560.1"/>
    <property type="molecule type" value="Genomic_DNA"/>
</dbReference>
<accession>A0ABV2ENF3</accession>
<evidence type="ECO:0000313" key="2">
    <source>
        <dbReference type="Proteomes" id="UP001549110"/>
    </source>
</evidence>
<comment type="caution">
    <text evidence="1">The sequence shown here is derived from an EMBL/GenBank/DDBJ whole genome shotgun (WGS) entry which is preliminary data.</text>
</comment>
<evidence type="ECO:0000313" key="1">
    <source>
        <dbReference type="EMBL" id="MET3528560.1"/>
    </source>
</evidence>
<gene>
    <name evidence="1" type="ORF">ABID41_003702</name>
</gene>
<dbReference type="Proteomes" id="UP001549110">
    <property type="component" value="Unassembled WGS sequence"/>
</dbReference>
<sequence length="152" mass="16650">MLHGAHHMLLDSADRNAQLLGHFARSPPFKAPQDEYSPGPKRQSQQGFDRAAKIFLCSQDAMRIYILVAMAVGIELHMGLGPAGKAATRTVGQNIGGDREHVPAKMADRLFTVASYNPSKYFLDEVVRLVRVRHSVSEIAGKAVSQRPSLNS</sequence>
<reference evidence="1 2" key="1">
    <citation type="submission" date="2024-06" db="EMBL/GenBank/DDBJ databases">
        <title>Genomic Encyclopedia of Type Strains, Phase IV (KMG-IV): sequencing the most valuable type-strain genomes for metagenomic binning, comparative biology and taxonomic classification.</title>
        <authorList>
            <person name="Goeker M."/>
        </authorList>
    </citation>
    <scope>NUCLEOTIDE SEQUENCE [LARGE SCALE GENOMIC DNA]</scope>
    <source>
        <strain evidence="1 2">DSM 17809</strain>
    </source>
</reference>
<organism evidence="1 2">
    <name type="scientific">Phenylobacterium koreense</name>
    <dbReference type="NCBI Taxonomy" id="266125"/>
    <lineage>
        <taxon>Bacteria</taxon>
        <taxon>Pseudomonadati</taxon>
        <taxon>Pseudomonadota</taxon>
        <taxon>Alphaproteobacteria</taxon>
        <taxon>Caulobacterales</taxon>
        <taxon>Caulobacteraceae</taxon>
        <taxon>Phenylobacterium</taxon>
    </lineage>
</organism>
<name>A0ABV2ENF3_9CAUL</name>
<proteinExistence type="predicted"/>
<keyword evidence="2" id="KW-1185">Reference proteome</keyword>
<protein>
    <submittedName>
        <fullName evidence="1">Uncharacterized protein</fullName>
    </submittedName>
</protein>